<evidence type="ECO:0000259" key="2">
    <source>
        <dbReference type="Pfam" id="PF09972"/>
    </source>
</evidence>
<reference evidence="4" key="1">
    <citation type="journal article" date="2019" name="Int. J. Syst. Evol. Microbiol.">
        <title>The Global Catalogue of Microorganisms (GCM) 10K type strain sequencing project: providing services to taxonomists for standard genome sequencing and annotation.</title>
        <authorList>
            <consortium name="The Broad Institute Genomics Platform"/>
            <consortium name="The Broad Institute Genome Sequencing Center for Infectious Disease"/>
            <person name="Wu L."/>
            <person name="Ma J."/>
        </authorList>
    </citation>
    <scope>NUCLEOTIDE SEQUENCE [LARGE SCALE GENOMIC DNA]</scope>
    <source>
        <strain evidence="4">JCM 17933</strain>
    </source>
</reference>
<organism evidence="3 4">
    <name type="scientific">Actinoallomurus oryzae</name>
    <dbReference type="NCBI Taxonomy" id="502180"/>
    <lineage>
        <taxon>Bacteria</taxon>
        <taxon>Bacillati</taxon>
        <taxon>Actinomycetota</taxon>
        <taxon>Actinomycetes</taxon>
        <taxon>Streptosporangiales</taxon>
        <taxon>Thermomonosporaceae</taxon>
        <taxon>Actinoallomurus</taxon>
    </lineage>
</organism>
<accession>A0ABP8Q3L7</accession>
<sequence length="190" mass="19911">MRYDVRHDRVLGFSGFRVTSPPGPAGALTVREDDDTEKLRIGDPHRAVTGTQTYAIDYDVDRALTRDASGPLLTWNAIGAEWGVPITRADVTVRSPVPIQDVTCAAGAEHATARCERAMPAGTTAMFAATGLPTHAGLTVRVGLRPGGGRSPRGPGRPRRDPGGSGRTRPHPPGGVPAGRRREAGPGDPG</sequence>
<evidence type="ECO:0000256" key="1">
    <source>
        <dbReference type="SAM" id="MobiDB-lite"/>
    </source>
</evidence>
<feature type="compositionally biased region" description="Basic and acidic residues" evidence="1">
    <location>
        <begin position="180"/>
        <end position="190"/>
    </location>
</feature>
<feature type="region of interest" description="Disordered" evidence="1">
    <location>
        <begin position="139"/>
        <end position="190"/>
    </location>
</feature>
<proteinExistence type="predicted"/>
<comment type="caution">
    <text evidence="3">The sequence shown here is derived from an EMBL/GenBank/DDBJ whole genome shotgun (WGS) entry which is preliminary data.</text>
</comment>
<dbReference type="Proteomes" id="UP001500503">
    <property type="component" value="Unassembled WGS sequence"/>
</dbReference>
<keyword evidence="4" id="KW-1185">Reference proteome</keyword>
<dbReference type="Pfam" id="PF09972">
    <property type="entry name" value="DUF2207"/>
    <property type="match status" value="1"/>
</dbReference>
<dbReference type="InterPro" id="IPR018702">
    <property type="entry name" value="DUF2207"/>
</dbReference>
<dbReference type="EMBL" id="BAABHF010000022">
    <property type="protein sequence ID" value="GAA4496999.1"/>
    <property type="molecule type" value="Genomic_DNA"/>
</dbReference>
<evidence type="ECO:0000313" key="4">
    <source>
        <dbReference type="Proteomes" id="UP001500503"/>
    </source>
</evidence>
<gene>
    <name evidence="3" type="ORF">GCM10023191_039830</name>
</gene>
<protein>
    <recommendedName>
        <fullName evidence="2">DUF2207 domain-containing protein</fullName>
    </recommendedName>
</protein>
<name>A0ABP8Q3L7_9ACTN</name>
<evidence type="ECO:0000313" key="3">
    <source>
        <dbReference type="EMBL" id="GAA4496999.1"/>
    </source>
</evidence>
<feature type="domain" description="DUF2207" evidence="2">
    <location>
        <begin position="29"/>
        <end position="143"/>
    </location>
</feature>